<evidence type="ECO:0000313" key="9">
    <source>
        <dbReference type="Proteomes" id="UP001164305"/>
    </source>
</evidence>
<dbReference type="CDD" id="cd06174">
    <property type="entry name" value="MFS"/>
    <property type="match status" value="1"/>
</dbReference>
<dbReference type="InterPro" id="IPR020846">
    <property type="entry name" value="MFS_dom"/>
</dbReference>
<feature type="transmembrane region" description="Helical" evidence="6">
    <location>
        <begin position="38"/>
        <end position="59"/>
    </location>
</feature>
<evidence type="ECO:0000256" key="2">
    <source>
        <dbReference type="ARBA" id="ARBA00022475"/>
    </source>
</evidence>
<keyword evidence="4 6" id="KW-1133">Transmembrane helix</keyword>
<reference evidence="8" key="1">
    <citation type="submission" date="2022-10" db="EMBL/GenBank/DDBJ databases">
        <title>Whole-Genome Sequencing of Brachybacterium huguangmaarense BRM-3, Isolated from Betula schmidtii.</title>
        <authorList>
            <person name="Haam D."/>
        </authorList>
    </citation>
    <scope>NUCLEOTIDE SEQUENCE</scope>
    <source>
        <strain evidence="8">BRM-3</strain>
    </source>
</reference>
<evidence type="ECO:0000313" key="8">
    <source>
        <dbReference type="EMBL" id="UYG18022.1"/>
    </source>
</evidence>
<evidence type="ECO:0000256" key="5">
    <source>
        <dbReference type="ARBA" id="ARBA00023136"/>
    </source>
</evidence>
<feature type="transmembrane region" description="Helical" evidence="6">
    <location>
        <begin position="250"/>
        <end position="273"/>
    </location>
</feature>
<dbReference type="SUPFAM" id="SSF103473">
    <property type="entry name" value="MFS general substrate transporter"/>
    <property type="match status" value="1"/>
</dbReference>
<dbReference type="Pfam" id="PF07690">
    <property type="entry name" value="MFS_1"/>
    <property type="match status" value="1"/>
</dbReference>
<keyword evidence="9" id="KW-1185">Reference proteome</keyword>
<proteinExistence type="predicted"/>
<dbReference type="PROSITE" id="PS50850">
    <property type="entry name" value="MFS"/>
    <property type="match status" value="1"/>
</dbReference>
<comment type="subcellular location">
    <subcellularLocation>
        <location evidence="1">Cell membrane</location>
        <topology evidence="1">Multi-pass membrane protein</topology>
    </subcellularLocation>
</comment>
<evidence type="ECO:0000256" key="3">
    <source>
        <dbReference type="ARBA" id="ARBA00022692"/>
    </source>
</evidence>
<dbReference type="InterPro" id="IPR011701">
    <property type="entry name" value="MFS"/>
</dbReference>
<feature type="transmembrane region" description="Helical" evidence="6">
    <location>
        <begin position="285"/>
        <end position="303"/>
    </location>
</feature>
<sequence>MPALRRPLIVWGAGVLAYIAAVLQRTTLGVSGLEAADYFGTSASIVATFVVVQLLVYALAQVPAGLLLDRYGARVTLTAGAVLMAAGQLLIASTDVIGLAILARVIVGCGDALTFGSAIRLVPAWFPASRVPLLTQLTGIVGQLGQVLSAVPFVGILLGHGWSAAFGAAAAFGLVAGVLALALVRATPPGHEREVVRQDVRRLPSDVLQIVRHPATQLGFWTHFTSGFPGMVFAMMWGHPYLTAGEHLPVPLASSIMTLFVLASIAMGPFVGAMTQRHPLRRSTLVLLIVSTCVAPLVVLVAWPGPAPLWLLLVWVLGLSFGGPGSSVGFDFPRTSLPGHRLGTATGVVIMGGFLAALVCILLIGVVLDAVAPLGAYRLGDFRRAFAVELPFLALGVGGMLVSRRALRRRMADHGLRVPRWREVVRSGRITRL</sequence>
<evidence type="ECO:0000256" key="6">
    <source>
        <dbReference type="SAM" id="Phobius"/>
    </source>
</evidence>
<feature type="transmembrane region" description="Helical" evidence="6">
    <location>
        <begin position="164"/>
        <end position="184"/>
    </location>
</feature>
<accession>A0ABY6G478</accession>
<dbReference type="PANTHER" id="PTHR43124">
    <property type="entry name" value="PURINE EFFLUX PUMP PBUE"/>
    <property type="match status" value="1"/>
</dbReference>
<keyword evidence="3 6" id="KW-0812">Transmembrane</keyword>
<feature type="domain" description="Major facilitator superfamily (MFS) profile" evidence="7">
    <location>
        <begin position="10"/>
        <end position="408"/>
    </location>
</feature>
<dbReference type="EMBL" id="CP107020">
    <property type="protein sequence ID" value="UYG18022.1"/>
    <property type="molecule type" value="Genomic_DNA"/>
</dbReference>
<evidence type="ECO:0000256" key="4">
    <source>
        <dbReference type="ARBA" id="ARBA00022989"/>
    </source>
</evidence>
<dbReference type="Proteomes" id="UP001164305">
    <property type="component" value="Chromosome"/>
</dbReference>
<protein>
    <submittedName>
        <fullName evidence="8">MFS transporter</fullName>
    </submittedName>
</protein>
<organism evidence="8 9">
    <name type="scientific">Brachybacterium huguangmaarense</name>
    <dbReference type="NCBI Taxonomy" id="1652028"/>
    <lineage>
        <taxon>Bacteria</taxon>
        <taxon>Bacillati</taxon>
        <taxon>Actinomycetota</taxon>
        <taxon>Actinomycetes</taxon>
        <taxon>Micrococcales</taxon>
        <taxon>Dermabacteraceae</taxon>
        <taxon>Brachybacterium</taxon>
    </lineage>
</organism>
<feature type="transmembrane region" description="Helical" evidence="6">
    <location>
        <begin position="385"/>
        <end position="402"/>
    </location>
</feature>
<keyword evidence="2" id="KW-1003">Cell membrane</keyword>
<feature type="transmembrane region" description="Helical" evidence="6">
    <location>
        <begin position="218"/>
        <end position="238"/>
    </location>
</feature>
<name>A0ABY6G478_9MICO</name>
<evidence type="ECO:0000259" key="7">
    <source>
        <dbReference type="PROSITE" id="PS50850"/>
    </source>
</evidence>
<dbReference type="PANTHER" id="PTHR43124:SF3">
    <property type="entry name" value="CHLORAMPHENICOL EFFLUX PUMP RV0191"/>
    <property type="match status" value="1"/>
</dbReference>
<dbReference type="InterPro" id="IPR050189">
    <property type="entry name" value="MFS_Efflux_Transporters"/>
</dbReference>
<gene>
    <name evidence="8" type="ORF">BRM3_06295</name>
</gene>
<feature type="transmembrane region" description="Helical" evidence="6">
    <location>
        <begin position="342"/>
        <end position="365"/>
    </location>
</feature>
<dbReference type="InterPro" id="IPR036259">
    <property type="entry name" value="MFS_trans_sf"/>
</dbReference>
<dbReference type="Gene3D" id="1.20.1250.20">
    <property type="entry name" value="MFS general substrate transporter like domains"/>
    <property type="match status" value="2"/>
</dbReference>
<dbReference type="RefSeq" id="WP_263595228.1">
    <property type="nucleotide sequence ID" value="NZ_CP107020.1"/>
</dbReference>
<feature type="transmembrane region" description="Helical" evidence="6">
    <location>
        <begin position="7"/>
        <end position="26"/>
    </location>
</feature>
<feature type="transmembrane region" description="Helical" evidence="6">
    <location>
        <begin position="309"/>
        <end position="330"/>
    </location>
</feature>
<evidence type="ECO:0000256" key="1">
    <source>
        <dbReference type="ARBA" id="ARBA00004651"/>
    </source>
</evidence>
<keyword evidence="5 6" id="KW-0472">Membrane</keyword>